<feature type="chain" id="PRO_5037819554" description="Secreted protein" evidence="1">
    <location>
        <begin position="29"/>
        <end position="139"/>
    </location>
</feature>
<evidence type="ECO:0000313" key="3">
    <source>
        <dbReference type="Proteomes" id="UP000664167"/>
    </source>
</evidence>
<keyword evidence="3" id="KW-1185">Reference proteome</keyword>
<gene>
    <name evidence="2" type="ORF">J0695_23670</name>
</gene>
<keyword evidence="1" id="KW-0732">Signal</keyword>
<sequence length="139" mass="14653">MTNRLTRTAVLSATAFLLAAVPAAQVSAAPATNAVRTVSASPTAATVAPRPALSARATVKSIRAWQQFRVLGTGSHMRAGTRVTLQQLQRRGWVSLPIHMNTNRNGSYDLRVKLGIKGANKIRIVGGGAVSPTVTVTIR</sequence>
<name>A0A939JG34_9ACTN</name>
<dbReference type="RefSeq" id="WP_206964550.1">
    <property type="nucleotide sequence ID" value="NZ_BAAAJJ010000008.1"/>
</dbReference>
<dbReference type="Proteomes" id="UP000664167">
    <property type="component" value="Unassembled WGS sequence"/>
</dbReference>
<comment type="caution">
    <text evidence="2">The sequence shown here is derived from an EMBL/GenBank/DDBJ whole genome shotgun (WGS) entry which is preliminary data.</text>
</comment>
<evidence type="ECO:0000313" key="2">
    <source>
        <dbReference type="EMBL" id="MBO0514771.1"/>
    </source>
</evidence>
<organism evidence="2 3">
    <name type="scientific">Streptomyces beijiangensis</name>
    <dbReference type="NCBI Taxonomy" id="163361"/>
    <lineage>
        <taxon>Bacteria</taxon>
        <taxon>Bacillati</taxon>
        <taxon>Actinomycetota</taxon>
        <taxon>Actinomycetes</taxon>
        <taxon>Kitasatosporales</taxon>
        <taxon>Streptomycetaceae</taxon>
        <taxon>Streptomyces</taxon>
    </lineage>
</organism>
<dbReference type="AlphaFoldDB" id="A0A939JG34"/>
<evidence type="ECO:0008006" key="4">
    <source>
        <dbReference type="Google" id="ProtNLM"/>
    </source>
</evidence>
<dbReference type="InterPro" id="IPR006311">
    <property type="entry name" value="TAT_signal"/>
</dbReference>
<protein>
    <recommendedName>
        <fullName evidence="4">Secreted protein</fullName>
    </recommendedName>
</protein>
<feature type="signal peptide" evidence="1">
    <location>
        <begin position="1"/>
        <end position="28"/>
    </location>
</feature>
<dbReference type="EMBL" id="JAFLRJ010000229">
    <property type="protein sequence ID" value="MBO0514771.1"/>
    <property type="molecule type" value="Genomic_DNA"/>
</dbReference>
<evidence type="ECO:0000256" key="1">
    <source>
        <dbReference type="SAM" id="SignalP"/>
    </source>
</evidence>
<accession>A0A939JG34</accession>
<proteinExistence type="predicted"/>
<reference evidence="2" key="1">
    <citation type="submission" date="2021-03" db="EMBL/GenBank/DDBJ databases">
        <title>Streptomyces poriferae sp. nov., a novel marine sponge-derived Actinobacteria species with anti-MRSA activity.</title>
        <authorList>
            <person name="Sandoval-Powers M."/>
            <person name="Kralova S."/>
            <person name="Nguyen G.-S."/>
            <person name="Fawwal D."/>
            <person name="Degnes K."/>
            <person name="Klinkenberg G."/>
            <person name="Sletta H."/>
            <person name="Wentzel A."/>
            <person name="Liles M.R."/>
        </authorList>
    </citation>
    <scope>NUCLEOTIDE SEQUENCE</scope>
    <source>
        <strain evidence="2">DSM 41794</strain>
    </source>
</reference>
<dbReference type="PROSITE" id="PS51318">
    <property type="entry name" value="TAT"/>
    <property type="match status" value="1"/>
</dbReference>